<dbReference type="InterPro" id="IPR011006">
    <property type="entry name" value="CheY-like_superfamily"/>
</dbReference>
<dbReference type="InterPro" id="IPR050595">
    <property type="entry name" value="Bact_response_regulator"/>
</dbReference>
<dbReference type="GO" id="GO:0000160">
    <property type="term" value="P:phosphorelay signal transduction system"/>
    <property type="evidence" value="ECO:0007669"/>
    <property type="project" value="InterPro"/>
</dbReference>
<dbReference type="PANTHER" id="PTHR44591">
    <property type="entry name" value="STRESS RESPONSE REGULATOR PROTEIN 1"/>
    <property type="match status" value="1"/>
</dbReference>
<dbReference type="AlphaFoldDB" id="A0A5B8L3W1"/>
<evidence type="ECO:0000256" key="1">
    <source>
        <dbReference type="ARBA" id="ARBA00022553"/>
    </source>
</evidence>
<evidence type="ECO:0000256" key="3">
    <source>
        <dbReference type="ARBA" id="ARBA00023163"/>
    </source>
</evidence>
<dbReference type="KEGG" id="niy:FQ775_18645"/>
<dbReference type="SMART" id="SM00448">
    <property type="entry name" value="REC"/>
    <property type="match status" value="1"/>
</dbReference>
<dbReference type="OrthoDB" id="8030424at2"/>
<evidence type="ECO:0000313" key="6">
    <source>
        <dbReference type="EMBL" id="QDZ02238.1"/>
    </source>
</evidence>
<dbReference type="PANTHER" id="PTHR44591:SF3">
    <property type="entry name" value="RESPONSE REGULATORY DOMAIN-CONTAINING PROTEIN"/>
    <property type="match status" value="1"/>
</dbReference>
<accession>A0A5B8L3W1</accession>
<reference evidence="6" key="1">
    <citation type="submission" date="2020-04" db="EMBL/GenBank/DDBJ databases">
        <title>Nitratireductor sp. nov. isolated from mangrove soil.</title>
        <authorList>
            <person name="Ye Y."/>
        </authorList>
    </citation>
    <scope>NUCLEOTIDE SEQUENCE</scope>
    <source>
        <strain evidence="6">SY7</strain>
    </source>
</reference>
<dbReference type="SUPFAM" id="SSF52172">
    <property type="entry name" value="CheY-like"/>
    <property type="match status" value="1"/>
</dbReference>
<evidence type="ECO:0000313" key="7">
    <source>
        <dbReference type="Proteomes" id="UP000321389"/>
    </source>
</evidence>
<evidence type="ECO:0000256" key="2">
    <source>
        <dbReference type="ARBA" id="ARBA00023015"/>
    </source>
</evidence>
<gene>
    <name evidence="6" type="ORF">FQ775_18645</name>
</gene>
<dbReference type="EMBL" id="CP042301">
    <property type="protein sequence ID" value="QDZ02238.1"/>
    <property type="molecule type" value="Genomic_DNA"/>
</dbReference>
<dbReference type="InterPro" id="IPR001789">
    <property type="entry name" value="Sig_transdc_resp-reg_receiver"/>
</dbReference>
<evidence type="ECO:0000256" key="4">
    <source>
        <dbReference type="PROSITE-ProRule" id="PRU00169"/>
    </source>
</evidence>
<keyword evidence="3" id="KW-0804">Transcription</keyword>
<protein>
    <submittedName>
        <fullName evidence="6">Response regulator</fullName>
    </submittedName>
</protein>
<dbReference type="Gene3D" id="3.40.50.2300">
    <property type="match status" value="1"/>
</dbReference>
<name>A0A5B8L3W1_9HYPH</name>
<dbReference type="Pfam" id="PF00072">
    <property type="entry name" value="Response_reg"/>
    <property type="match status" value="1"/>
</dbReference>
<proteinExistence type="predicted"/>
<keyword evidence="1 4" id="KW-0597">Phosphoprotein</keyword>
<feature type="modified residue" description="4-aspartylphosphate" evidence="4">
    <location>
        <position position="60"/>
    </location>
</feature>
<dbReference type="RefSeq" id="WP_146300877.1">
    <property type="nucleotide sequence ID" value="NZ_CP042301.2"/>
</dbReference>
<organism evidence="6 7">
    <name type="scientific">Nitratireductor mangrovi</name>
    <dbReference type="NCBI Taxonomy" id="2599600"/>
    <lineage>
        <taxon>Bacteria</taxon>
        <taxon>Pseudomonadati</taxon>
        <taxon>Pseudomonadota</taxon>
        <taxon>Alphaproteobacteria</taxon>
        <taxon>Hyphomicrobiales</taxon>
        <taxon>Phyllobacteriaceae</taxon>
        <taxon>Nitratireductor</taxon>
    </lineage>
</organism>
<sequence length="135" mass="14812">MEQQSDKRPLRLLAVDDDAASAELIVRVAERCGYEAFATSDSRGVINLARALSPDIMALDINMPNVDALGLMTLLAEARFAGRILIVSGEDERVLRETQAKAEALGLNVPYLQQKPLDFQKLRAMLTSQDVRNAA</sequence>
<feature type="domain" description="Response regulatory" evidence="5">
    <location>
        <begin position="11"/>
        <end position="130"/>
    </location>
</feature>
<dbReference type="PROSITE" id="PS50110">
    <property type="entry name" value="RESPONSE_REGULATORY"/>
    <property type="match status" value="1"/>
</dbReference>
<keyword evidence="2" id="KW-0805">Transcription regulation</keyword>
<keyword evidence="7" id="KW-1185">Reference proteome</keyword>
<evidence type="ECO:0000259" key="5">
    <source>
        <dbReference type="PROSITE" id="PS50110"/>
    </source>
</evidence>
<dbReference type="Proteomes" id="UP000321389">
    <property type="component" value="Chromosome"/>
</dbReference>